<reference evidence="3" key="1">
    <citation type="journal article" date="2019" name="Int. J. Syst. Evol. Microbiol.">
        <title>The Global Catalogue of Microorganisms (GCM) 10K type strain sequencing project: providing services to taxonomists for standard genome sequencing and annotation.</title>
        <authorList>
            <consortium name="The Broad Institute Genomics Platform"/>
            <consortium name="The Broad Institute Genome Sequencing Center for Infectious Disease"/>
            <person name="Wu L."/>
            <person name="Ma J."/>
        </authorList>
    </citation>
    <scope>NUCLEOTIDE SEQUENCE [LARGE SCALE GENOMIC DNA]</scope>
    <source>
        <strain evidence="3">WLHS5</strain>
    </source>
</reference>
<evidence type="ECO:0000259" key="1">
    <source>
        <dbReference type="Pfam" id="PF00296"/>
    </source>
</evidence>
<dbReference type="SUPFAM" id="SSF51679">
    <property type="entry name" value="Bacterial luciferase-like"/>
    <property type="match status" value="1"/>
</dbReference>
<dbReference type="EC" id="1.-.-.-" evidence="2"/>
<gene>
    <name evidence="2" type="ORF">ACFQRI_18085</name>
</gene>
<dbReference type="Pfam" id="PF00296">
    <property type="entry name" value="Bac_luciferase"/>
    <property type="match status" value="1"/>
</dbReference>
<dbReference type="PANTHER" id="PTHR30011">
    <property type="entry name" value="ALKANESULFONATE MONOOXYGENASE-RELATED"/>
    <property type="match status" value="1"/>
</dbReference>
<dbReference type="PANTHER" id="PTHR30011:SF32">
    <property type="entry name" value="CONSERVED PROTEIN"/>
    <property type="match status" value="1"/>
</dbReference>
<protein>
    <submittedName>
        <fullName evidence="2">TIGR03619 family F420-dependent LLM class oxidoreductase</fullName>
        <ecNumber evidence="2">1.-.-.-</ecNumber>
    </submittedName>
</protein>
<dbReference type="NCBIfam" id="TIGR03619">
    <property type="entry name" value="F420_Rv2161c"/>
    <property type="match status" value="1"/>
</dbReference>
<dbReference type="EMBL" id="JBHTCJ010000009">
    <property type="protein sequence ID" value="MFC7343313.1"/>
    <property type="molecule type" value="Genomic_DNA"/>
</dbReference>
<feature type="domain" description="Luciferase-like" evidence="1">
    <location>
        <begin position="15"/>
        <end position="236"/>
    </location>
</feature>
<dbReference type="Proteomes" id="UP001596504">
    <property type="component" value="Unassembled WGS sequence"/>
</dbReference>
<comment type="caution">
    <text evidence="2">The sequence shown here is derived from an EMBL/GenBank/DDBJ whole genome shotgun (WGS) entry which is preliminary data.</text>
</comment>
<dbReference type="RefSeq" id="WP_380670079.1">
    <property type="nucleotide sequence ID" value="NZ_JBHTCJ010000009.1"/>
</dbReference>
<name>A0ABW2LNV3_9PSEU</name>
<dbReference type="InterPro" id="IPR011251">
    <property type="entry name" value="Luciferase-like_dom"/>
</dbReference>
<dbReference type="Gene3D" id="3.20.20.30">
    <property type="entry name" value="Luciferase-like domain"/>
    <property type="match status" value="1"/>
</dbReference>
<proteinExistence type="predicted"/>
<dbReference type="InterPro" id="IPR051260">
    <property type="entry name" value="Diverse_substr_monoxygenases"/>
</dbReference>
<sequence>MRLGLALPQIGPHANTERIAEVAARAEALGYESLWVGDRLHAADEPKTSYPGPAGMPSQQRTSLDPLLVLTVAATATSSALLGTSTLSAPLRAPIQLARSLAGLDRLSGGRLIAGFGLSWLRDEYEAAGVPWTERGARLDETLDALAELWGPDPVCFDGRFSSISRGTFQPKPQQQPVPIYLGGASPAALRRAGRRADGWLGVPMPVDALRHVLASIDDQARAVGRGPVATAIRINPTIQDLPTGIPGVGPIDDLVAYLRSLADLGVADAFVDLQLTTEDTDSLLRTAEDIRTAFP</sequence>
<organism evidence="2 3">
    <name type="scientific">Saccharopolyspora griseoalba</name>
    <dbReference type="NCBI Taxonomy" id="1431848"/>
    <lineage>
        <taxon>Bacteria</taxon>
        <taxon>Bacillati</taxon>
        <taxon>Actinomycetota</taxon>
        <taxon>Actinomycetes</taxon>
        <taxon>Pseudonocardiales</taxon>
        <taxon>Pseudonocardiaceae</taxon>
        <taxon>Saccharopolyspora</taxon>
    </lineage>
</organism>
<dbReference type="InterPro" id="IPR036661">
    <property type="entry name" value="Luciferase-like_sf"/>
</dbReference>
<accession>A0ABW2LNV3</accession>
<evidence type="ECO:0000313" key="3">
    <source>
        <dbReference type="Proteomes" id="UP001596504"/>
    </source>
</evidence>
<dbReference type="GO" id="GO:0016491">
    <property type="term" value="F:oxidoreductase activity"/>
    <property type="evidence" value="ECO:0007669"/>
    <property type="project" value="UniProtKB-KW"/>
</dbReference>
<evidence type="ECO:0000313" key="2">
    <source>
        <dbReference type="EMBL" id="MFC7343313.1"/>
    </source>
</evidence>
<dbReference type="InterPro" id="IPR019921">
    <property type="entry name" value="Lucif-like_OxRdtase_Rv2161c"/>
</dbReference>
<keyword evidence="3" id="KW-1185">Reference proteome</keyword>
<keyword evidence="2" id="KW-0560">Oxidoreductase</keyword>